<protein>
    <submittedName>
        <fullName evidence="1">Uncharacterized protein</fullName>
    </submittedName>
</protein>
<dbReference type="EMBL" id="CATNWA010020498">
    <property type="protein sequence ID" value="CAI9618667.1"/>
    <property type="molecule type" value="Genomic_DNA"/>
</dbReference>
<reference evidence="1" key="1">
    <citation type="submission" date="2023-05" db="EMBL/GenBank/DDBJ databases">
        <authorList>
            <person name="Stuckert A."/>
        </authorList>
    </citation>
    <scope>NUCLEOTIDE SEQUENCE</scope>
</reference>
<name>A0ABN9HDF5_9NEOB</name>
<evidence type="ECO:0000313" key="2">
    <source>
        <dbReference type="Proteomes" id="UP001162483"/>
    </source>
</evidence>
<comment type="caution">
    <text evidence="1">The sequence shown here is derived from an EMBL/GenBank/DDBJ whole genome shotgun (WGS) entry which is preliminary data.</text>
</comment>
<evidence type="ECO:0000313" key="1">
    <source>
        <dbReference type="EMBL" id="CAI9618667.1"/>
    </source>
</evidence>
<feature type="non-terminal residue" evidence="1">
    <location>
        <position position="121"/>
    </location>
</feature>
<proteinExistence type="predicted"/>
<gene>
    <name evidence="1" type="ORF">SPARVUS_LOCUS15710441</name>
</gene>
<keyword evidence="2" id="KW-1185">Reference proteome</keyword>
<dbReference type="Proteomes" id="UP001162483">
    <property type="component" value="Unassembled WGS sequence"/>
</dbReference>
<organism evidence="1 2">
    <name type="scientific">Staurois parvus</name>
    <dbReference type="NCBI Taxonomy" id="386267"/>
    <lineage>
        <taxon>Eukaryota</taxon>
        <taxon>Metazoa</taxon>
        <taxon>Chordata</taxon>
        <taxon>Craniata</taxon>
        <taxon>Vertebrata</taxon>
        <taxon>Euteleostomi</taxon>
        <taxon>Amphibia</taxon>
        <taxon>Batrachia</taxon>
        <taxon>Anura</taxon>
        <taxon>Neobatrachia</taxon>
        <taxon>Ranoidea</taxon>
        <taxon>Ranidae</taxon>
        <taxon>Staurois</taxon>
    </lineage>
</organism>
<sequence>MGSFTKRSTSCACAVVHPGCGQWAPGSHSWMPTLKMPVRERKGSRWKQDTTGPRNQVGWRSRFFFTVEPGGRPGILNTVAGIPDQTLHIHSIRCADIFPHFFWGGEKKCVLWSEKYSIYFP</sequence>
<accession>A0ABN9HDF5</accession>